<gene>
    <name evidence="2" type="ORF">BT96DRAFT_993346</name>
</gene>
<dbReference type="Proteomes" id="UP000799118">
    <property type="component" value="Unassembled WGS sequence"/>
</dbReference>
<dbReference type="EMBL" id="ML769461">
    <property type="protein sequence ID" value="KAE9400034.1"/>
    <property type="molecule type" value="Genomic_DNA"/>
</dbReference>
<dbReference type="AlphaFoldDB" id="A0A6A4HSQ3"/>
<evidence type="ECO:0000256" key="1">
    <source>
        <dbReference type="SAM" id="MobiDB-lite"/>
    </source>
</evidence>
<evidence type="ECO:0000313" key="3">
    <source>
        <dbReference type="Proteomes" id="UP000799118"/>
    </source>
</evidence>
<feature type="region of interest" description="Disordered" evidence="1">
    <location>
        <begin position="163"/>
        <end position="188"/>
    </location>
</feature>
<protein>
    <submittedName>
        <fullName evidence="2">Uncharacterized protein</fullName>
    </submittedName>
</protein>
<accession>A0A6A4HSQ3</accession>
<organism evidence="2 3">
    <name type="scientific">Gymnopus androsaceus JB14</name>
    <dbReference type="NCBI Taxonomy" id="1447944"/>
    <lineage>
        <taxon>Eukaryota</taxon>
        <taxon>Fungi</taxon>
        <taxon>Dikarya</taxon>
        <taxon>Basidiomycota</taxon>
        <taxon>Agaricomycotina</taxon>
        <taxon>Agaricomycetes</taxon>
        <taxon>Agaricomycetidae</taxon>
        <taxon>Agaricales</taxon>
        <taxon>Marasmiineae</taxon>
        <taxon>Omphalotaceae</taxon>
        <taxon>Gymnopus</taxon>
    </lineage>
</organism>
<name>A0A6A4HSQ3_9AGAR</name>
<evidence type="ECO:0000313" key="2">
    <source>
        <dbReference type="EMBL" id="KAE9400034.1"/>
    </source>
</evidence>
<sequence length="223" mass="24616">MSLPFKFVVLNNALKQQLVVKEVVLDKVVEELVEDVIAEAVFDVVEVVRESRIVVLAEVVVSAFELVTAVVVDSPEKQYTFDRAIDPWESQIIRKIRTLVNCEVTSITCKSPIFTPPRTLESWAVGWFKERTITAQNMAQLPQAGLVVHVSLHCDVTETLSASSGVSGRMSPSHKCSPTLPPDSSTTAYESAQIHSHPGISSNFQLQPYLDVQWYLTDSGTSA</sequence>
<proteinExistence type="predicted"/>
<reference evidence="2" key="1">
    <citation type="journal article" date="2019" name="Environ. Microbiol.">
        <title>Fungal ecological strategies reflected in gene transcription - a case study of two litter decomposers.</title>
        <authorList>
            <person name="Barbi F."/>
            <person name="Kohler A."/>
            <person name="Barry K."/>
            <person name="Baskaran P."/>
            <person name="Daum C."/>
            <person name="Fauchery L."/>
            <person name="Ihrmark K."/>
            <person name="Kuo A."/>
            <person name="LaButti K."/>
            <person name="Lipzen A."/>
            <person name="Morin E."/>
            <person name="Grigoriev I.V."/>
            <person name="Henrissat B."/>
            <person name="Lindahl B."/>
            <person name="Martin F."/>
        </authorList>
    </citation>
    <scope>NUCLEOTIDE SEQUENCE</scope>
    <source>
        <strain evidence="2">JB14</strain>
    </source>
</reference>
<keyword evidence="3" id="KW-1185">Reference proteome</keyword>